<keyword evidence="7" id="KW-0336">GPI-anchor</keyword>
<comment type="catalytic activity">
    <reaction evidence="28">
        <text>sphing-4-enine-phosphocholine + H2O = sphing-4-enine + phosphocholine + H(+)</text>
        <dbReference type="Rhea" id="RHEA:41095"/>
        <dbReference type="ChEBI" id="CHEBI:15377"/>
        <dbReference type="ChEBI" id="CHEBI:15378"/>
        <dbReference type="ChEBI" id="CHEBI:57756"/>
        <dbReference type="ChEBI" id="CHEBI:58906"/>
        <dbReference type="ChEBI" id="CHEBI:295975"/>
    </reaction>
    <physiologicalReaction direction="left-to-right" evidence="28">
        <dbReference type="Rhea" id="RHEA:41096"/>
    </physiologicalReaction>
</comment>
<dbReference type="PANTHER" id="PTHR10151">
    <property type="entry name" value="ECTONUCLEOTIDE PYROPHOSPHATASE/PHOSPHODIESTERASE"/>
    <property type="match status" value="1"/>
</dbReference>
<proteinExistence type="inferred from homology"/>
<organism evidence="32">
    <name type="scientific">Iconisemion striatum</name>
    <dbReference type="NCBI Taxonomy" id="60296"/>
    <lineage>
        <taxon>Eukaryota</taxon>
        <taxon>Metazoa</taxon>
        <taxon>Chordata</taxon>
        <taxon>Craniata</taxon>
        <taxon>Vertebrata</taxon>
        <taxon>Euteleostomi</taxon>
        <taxon>Actinopterygii</taxon>
        <taxon>Neopterygii</taxon>
        <taxon>Teleostei</taxon>
        <taxon>Neoteleostei</taxon>
        <taxon>Acanthomorphata</taxon>
        <taxon>Ovalentaria</taxon>
        <taxon>Atherinomorphae</taxon>
        <taxon>Cyprinodontiformes</taxon>
        <taxon>Nothobranchiidae</taxon>
        <taxon>Iconisemion</taxon>
    </lineage>
</organism>
<dbReference type="InterPro" id="IPR002591">
    <property type="entry name" value="Phosphodiest/P_Trfase"/>
</dbReference>
<dbReference type="Gene3D" id="3.40.720.10">
    <property type="entry name" value="Alkaline Phosphatase, subunit A"/>
    <property type="match status" value="1"/>
</dbReference>
<dbReference type="InterPro" id="IPR017850">
    <property type="entry name" value="Alkaline_phosphatase_core_sf"/>
</dbReference>
<evidence type="ECO:0000256" key="26">
    <source>
        <dbReference type="ARBA" id="ARBA00047779"/>
    </source>
</evidence>
<gene>
    <name evidence="32" type="primary">ENPP6</name>
</gene>
<reference evidence="32" key="2">
    <citation type="submission" date="2016-06" db="EMBL/GenBank/DDBJ databases">
        <title>The genome of a short-lived fish provides insights into sex chromosome evolution and the genetic control of aging.</title>
        <authorList>
            <person name="Reichwald K."/>
            <person name="Felder M."/>
            <person name="Petzold A."/>
            <person name="Koch P."/>
            <person name="Groth M."/>
            <person name="Platzer M."/>
        </authorList>
    </citation>
    <scope>NUCLEOTIDE SEQUENCE</scope>
    <source>
        <tissue evidence="32">Brain</tissue>
    </source>
</reference>
<evidence type="ECO:0000256" key="9">
    <source>
        <dbReference type="ARBA" id="ARBA00022729"/>
    </source>
</evidence>
<accession>A0A1A7X6V6</accession>
<evidence type="ECO:0000256" key="13">
    <source>
        <dbReference type="ARBA" id="ARBA00023098"/>
    </source>
</evidence>
<evidence type="ECO:0000256" key="29">
    <source>
        <dbReference type="ARBA" id="ARBA00048703"/>
    </source>
</evidence>
<evidence type="ECO:0000256" key="31">
    <source>
        <dbReference type="ARBA" id="ARBA00049320"/>
    </source>
</evidence>
<keyword evidence="12" id="KW-0442">Lipid degradation</keyword>
<dbReference type="GO" id="GO:0046872">
    <property type="term" value="F:metal ion binding"/>
    <property type="evidence" value="ECO:0007669"/>
    <property type="project" value="UniProtKB-KW"/>
</dbReference>
<reference evidence="32" key="1">
    <citation type="submission" date="2016-05" db="EMBL/GenBank/DDBJ databases">
        <authorList>
            <person name="Lavstsen T."/>
            <person name="Jespersen J.S."/>
        </authorList>
    </citation>
    <scope>NUCLEOTIDE SEQUENCE</scope>
    <source>
        <tissue evidence="32">Brain</tissue>
    </source>
</reference>
<comment type="catalytic activity">
    <reaction evidence="29">
        <text>sn-glycerol 3-phosphocholine + H2O = phosphocholine + glycerol + H(+)</text>
        <dbReference type="Rhea" id="RHEA:19545"/>
        <dbReference type="ChEBI" id="CHEBI:15377"/>
        <dbReference type="ChEBI" id="CHEBI:15378"/>
        <dbReference type="ChEBI" id="CHEBI:16870"/>
        <dbReference type="ChEBI" id="CHEBI:17754"/>
        <dbReference type="ChEBI" id="CHEBI:295975"/>
        <dbReference type="EC" id="3.1.4.38"/>
    </reaction>
    <physiologicalReaction direction="left-to-right" evidence="29">
        <dbReference type="Rhea" id="RHEA:19546"/>
    </physiologicalReaction>
</comment>
<evidence type="ECO:0000256" key="23">
    <source>
        <dbReference type="ARBA" id="ARBA00047482"/>
    </source>
</evidence>
<comment type="catalytic activity">
    <reaction evidence="23">
        <text>glycero-2-phosphocholine + H2O = phosphocholine + glycerol + H(+)</text>
        <dbReference type="Rhea" id="RHEA:61684"/>
        <dbReference type="ChEBI" id="CHEBI:15377"/>
        <dbReference type="ChEBI" id="CHEBI:15378"/>
        <dbReference type="ChEBI" id="CHEBI:17754"/>
        <dbReference type="ChEBI" id="CHEBI:144950"/>
        <dbReference type="ChEBI" id="CHEBI:295975"/>
    </reaction>
    <physiologicalReaction direction="left-to-right" evidence="23">
        <dbReference type="Rhea" id="RHEA:61685"/>
    </physiologicalReaction>
</comment>
<evidence type="ECO:0000256" key="1">
    <source>
        <dbReference type="ARBA" id="ARBA00001947"/>
    </source>
</evidence>
<comment type="function">
    <text evidence="20">Choline-specific glycerophosphodiesterase that hydrolyzes glycerophosphocholine (GPC) and lysophosphatidylcholine (LPC) and contributes to supplying choline to the cells. Has a preference for LPC with short (12:0 and 14:0) or polyunsaturated (18:2 and 20:4) fatty acids. In vitro, hydrolyzes only choline-containing lysophospholipids, such as sphingosylphosphorylcholine (SPC), platelet-activating factor (PAF) and lysoPAF, but not other lysophospholipids.</text>
</comment>
<evidence type="ECO:0000256" key="17">
    <source>
        <dbReference type="ARBA" id="ARBA00023288"/>
    </source>
</evidence>
<evidence type="ECO:0000256" key="11">
    <source>
        <dbReference type="ARBA" id="ARBA00022833"/>
    </source>
</evidence>
<evidence type="ECO:0000256" key="20">
    <source>
        <dbReference type="ARBA" id="ARBA00046203"/>
    </source>
</evidence>
<evidence type="ECO:0000256" key="5">
    <source>
        <dbReference type="ARBA" id="ARBA00022475"/>
    </source>
</evidence>
<evidence type="ECO:0000256" key="14">
    <source>
        <dbReference type="ARBA" id="ARBA00023136"/>
    </source>
</evidence>
<comment type="subcellular location">
    <subcellularLocation>
        <location evidence="2">Cell membrane</location>
        <topology evidence="2">Lipid-anchor</topology>
        <topology evidence="2">GPI-anchor</topology>
    </subcellularLocation>
</comment>
<comment type="catalytic activity">
    <reaction evidence="26">
        <text>1-tetradecanoyl-sn-glycero-3-phosphocholine + H2O = 1-tetradecanoyl-sn-glycerol + phosphocholine + H(+)</text>
        <dbReference type="Rhea" id="RHEA:40999"/>
        <dbReference type="ChEBI" id="CHEBI:15377"/>
        <dbReference type="ChEBI" id="CHEBI:15378"/>
        <dbReference type="ChEBI" id="CHEBI:64489"/>
        <dbReference type="ChEBI" id="CHEBI:75536"/>
        <dbReference type="ChEBI" id="CHEBI:295975"/>
    </reaction>
    <physiologicalReaction direction="left-to-right" evidence="26">
        <dbReference type="Rhea" id="RHEA:41000"/>
    </physiologicalReaction>
</comment>
<evidence type="ECO:0000256" key="15">
    <source>
        <dbReference type="ARBA" id="ARBA00023157"/>
    </source>
</evidence>
<comment type="catalytic activity">
    <reaction evidence="30">
        <text>1-(9Z,12Z)-octadecadienoyl-sn-glycero-3-phosphocholine + H2O = 1-(9Z,12Z-octadecadienoyl)-sn-glycerol + phosphocholine + H(+)</text>
        <dbReference type="Rhea" id="RHEA:41115"/>
        <dbReference type="ChEBI" id="CHEBI:15377"/>
        <dbReference type="ChEBI" id="CHEBI:15378"/>
        <dbReference type="ChEBI" id="CHEBI:28733"/>
        <dbReference type="ChEBI" id="CHEBI:75561"/>
        <dbReference type="ChEBI" id="CHEBI:295975"/>
    </reaction>
    <physiologicalReaction direction="left-to-right" evidence="30">
        <dbReference type="Rhea" id="RHEA:41116"/>
    </physiologicalReaction>
</comment>
<dbReference type="EMBL" id="HADW01012298">
    <property type="protein sequence ID" value="SBP13698.1"/>
    <property type="molecule type" value="Transcribed_RNA"/>
</dbReference>
<evidence type="ECO:0000256" key="7">
    <source>
        <dbReference type="ARBA" id="ARBA00022622"/>
    </source>
</evidence>
<keyword evidence="8" id="KW-0479">Metal-binding</keyword>
<dbReference type="GO" id="GO:0047390">
    <property type="term" value="F:glycerophosphocholine cholinephosphodiesterase activity"/>
    <property type="evidence" value="ECO:0007669"/>
    <property type="project" value="UniProtKB-EC"/>
</dbReference>
<dbReference type="EC" id="3.1.4.38" evidence="4"/>
<dbReference type="CDD" id="cd16018">
    <property type="entry name" value="Enpp"/>
    <property type="match status" value="1"/>
</dbReference>
<evidence type="ECO:0000256" key="12">
    <source>
        <dbReference type="ARBA" id="ARBA00022963"/>
    </source>
</evidence>
<dbReference type="Pfam" id="PF01663">
    <property type="entry name" value="Phosphodiest"/>
    <property type="match status" value="1"/>
</dbReference>
<sequence>MTGRHCDIHQMTGNYMWDEVSKKEFLIGTNPDSRLPLWWEGSEPLWVTLQKLGKNVFMYYWPGCEVEILGVRPTICKEYVYNPSVENLTQSLTDALNVLSLGQADMAAVYFEKIDVEGHHFGPDSHQVQTAVKHLDLALQTLNKKIKDTNMERQLNVMLFSDHGMTKIQWMEKVIELDKYIQMSDIVKMMDRGPVVSLWTKNNTYQKVYAALSQVLNMKVYGRQDIPERFHYRNGKFVSHLTLVAEPGWFIIENKNKLPFWKNDSGPPSAWQNGWHGYDNQFVDMRGFFLAAGPDFKQNVQAAPIQSVDIYNLMCWTLRVDPLPNNGSWSRVEFLLNSSDDLFQTRKLWTCCLCLLGFLLSYMKV</sequence>
<keyword evidence="9" id="KW-0732">Signal</keyword>
<evidence type="ECO:0000256" key="28">
    <source>
        <dbReference type="ARBA" id="ARBA00048234"/>
    </source>
</evidence>
<evidence type="ECO:0000256" key="8">
    <source>
        <dbReference type="ARBA" id="ARBA00022723"/>
    </source>
</evidence>
<comment type="catalytic activity">
    <reaction evidence="21">
        <text>1-dodecanoyl-sn-glycero-3-phosphocholine + H2O = 1-dodecanoyl-sn-glycerol + phosphocholine + H(+)</text>
        <dbReference type="Rhea" id="RHEA:41127"/>
        <dbReference type="ChEBI" id="CHEBI:15377"/>
        <dbReference type="ChEBI" id="CHEBI:15378"/>
        <dbReference type="ChEBI" id="CHEBI:74966"/>
        <dbReference type="ChEBI" id="CHEBI:75529"/>
        <dbReference type="ChEBI" id="CHEBI:295975"/>
    </reaction>
    <physiologicalReaction direction="left-to-right" evidence="21">
        <dbReference type="Rhea" id="RHEA:41128"/>
    </physiologicalReaction>
</comment>
<evidence type="ECO:0000256" key="6">
    <source>
        <dbReference type="ARBA" id="ARBA00022553"/>
    </source>
</evidence>
<keyword evidence="16" id="KW-0325">Glycoprotein</keyword>
<evidence type="ECO:0000256" key="18">
    <source>
        <dbReference type="ARBA" id="ARBA00031167"/>
    </source>
</evidence>
<keyword evidence="17" id="KW-0449">Lipoprotein</keyword>
<comment type="catalytic activity">
    <reaction evidence="22">
        <text>1-(9Z-octadecenoyl)-sn-glycero-3-phosphocholine + H2O = 1-(9Z-octadecenoyl)-sn-glycerol + phosphocholine + H(+)</text>
        <dbReference type="Rhea" id="RHEA:41091"/>
        <dbReference type="ChEBI" id="CHEBI:15377"/>
        <dbReference type="ChEBI" id="CHEBI:15378"/>
        <dbReference type="ChEBI" id="CHEBI:28610"/>
        <dbReference type="ChEBI" id="CHEBI:75757"/>
        <dbReference type="ChEBI" id="CHEBI:295975"/>
    </reaction>
    <physiologicalReaction direction="left-to-right" evidence="22">
        <dbReference type="Rhea" id="RHEA:41092"/>
    </physiologicalReaction>
</comment>
<dbReference type="EMBL" id="HADX01004581">
    <property type="protein sequence ID" value="SBP26813.1"/>
    <property type="molecule type" value="Transcribed_RNA"/>
</dbReference>
<dbReference type="SUPFAM" id="SSF53649">
    <property type="entry name" value="Alkaline phosphatase-like"/>
    <property type="match status" value="1"/>
</dbReference>
<dbReference type="GO" id="GO:0016042">
    <property type="term" value="P:lipid catabolic process"/>
    <property type="evidence" value="ECO:0007669"/>
    <property type="project" value="UniProtKB-KW"/>
</dbReference>
<dbReference type="GO" id="GO:0098552">
    <property type="term" value="C:side of membrane"/>
    <property type="evidence" value="ECO:0007669"/>
    <property type="project" value="UniProtKB-KW"/>
</dbReference>
<evidence type="ECO:0000256" key="30">
    <source>
        <dbReference type="ARBA" id="ARBA00049092"/>
    </source>
</evidence>
<protein>
    <recommendedName>
        <fullName evidence="4">glycerophosphocholine cholinephosphodiesterase</fullName>
        <ecNumber evidence="4">3.1.4.38</ecNumber>
    </recommendedName>
    <alternativeName>
        <fullName evidence="19">Choline-specific glycerophosphodiester phosphodiesterase</fullName>
    </alternativeName>
    <alternativeName>
        <fullName evidence="18">Ectonucleotide pyrophosphatase/phosphodiesterase family member 6</fullName>
    </alternativeName>
</protein>
<keyword evidence="6" id="KW-0597">Phosphoprotein</keyword>
<evidence type="ECO:0000256" key="25">
    <source>
        <dbReference type="ARBA" id="ARBA00047600"/>
    </source>
</evidence>
<evidence type="ECO:0000256" key="19">
    <source>
        <dbReference type="ARBA" id="ARBA00032556"/>
    </source>
</evidence>
<keyword evidence="15" id="KW-1015">Disulfide bond</keyword>
<evidence type="ECO:0000256" key="22">
    <source>
        <dbReference type="ARBA" id="ARBA00047322"/>
    </source>
</evidence>
<evidence type="ECO:0000256" key="4">
    <source>
        <dbReference type="ARBA" id="ARBA00012318"/>
    </source>
</evidence>
<evidence type="ECO:0000256" key="2">
    <source>
        <dbReference type="ARBA" id="ARBA00004609"/>
    </source>
</evidence>
<evidence type="ECO:0000256" key="27">
    <source>
        <dbReference type="ARBA" id="ARBA00048209"/>
    </source>
</evidence>
<comment type="catalytic activity">
    <reaction evidence="31">
        <text>1-(5Z,8Z,11Z,14Z-eicosatetraenoyl)-sn-glycero-3-phosphocholine + H2O = 1-(5Z,8Z,11Z,14Z-eicosatetraenoyl)-sn-glycerol + phosphocholine + H(+)</text>
        <dbReference type="Rhea" id="RHEA:41003"/>
        <dbReference type="ChEBI" id="CHEBI:15377"/>
        <dbReference type="ChEBI" id="CHEBI:15378"/>
        <dbReference type="ChEBI" id="CHEBI:34071"/>
        <dbReference type="ChEBI" id="CHEBI:74344"/>
        <dbReference type="ChEBI" id="CHEBI:295975"/>
    </reaction>
    <physiologicalReaction direction="left-to-right" evidence="31">
        <dbReference type="Rhea" id="RHEA:41004"/>
    </physiologicalReaction>
</comment>
<dbReference type="GO" id="GO:0008889">
    <property type="term" value="F:glycerophosphodiester phosphodiesterase activity"/>
    <property type="evidence" value="ECO:0007669"/>
    <property type="project" value="TreeGrafter"/>
</dbReference>
<evidence type="ECO:0000256" key="16">
    <source>
        <dbReference type="ARBA" id="ARBA00023180"/>
    </source>
</evidence>
<keyword evidence="10" id="KW-0378">Hydrolase</keyword>
<comment type="cofactor">
    <cofactor evidence="1">
        <name>Zn(2+)</name>
        <dbReference type="ChEBI" id="CHEBI:29105"/>
    </cofactor>
</comment>
<name>A0A1A7X6V6_9TELE</name>
<evidence type="ECO:0000256" key="21">
    <source>
        <dbReference type="ARBA" id="ARBA00047290"/>
    </source>
</evidence>
<keyword evidence="5" id="KW-1003">Cell membrane</keyword>
<keyword evidence="14" id="KW-0472">Membrane</keyword>
<dbReference type="GO" id="GO:0005886">
    <property type="term" value="C:plasma membrane"/>
    <property type="evidence" value="ECO:0007669"/>
    <property type="project" value="UniProtKB-SubCell"/>
</dbReference>
<dbReference type="Gene3D" id="3.30.1360.180">
    <property type="match status" value="1"/>
</dbReference>
<evidence type="ECO:0000256" key="24">
    <source>
        <dbReference type="ARBA" id="ARBA00047494"/>
    </source>
</evidence>
<keyword evidence="13" id="KW-0443">Lipid metabolism</keyword>
<evidence type="ECO:0000256" key="10">
    <source>
        <dbReference type="ARBA" id="ARBA00022801"/>
    </source>
</evidence>
<keyword evidence="11" id="KW-0862">Zinc</keyword>
<evidence type="ECO:0000313" key="32">
    <source>
        <dbReference type="EMBL" id="SBP13698.1"/>
    </source>
</evidence>
<comment type="catalytic activity">
    <reaction evidence="27">
        <text>1-hexadecanoyl-sn-glycero-3-phosphocholine + H2O = 1-hexadecanoyl-sn-glycerol + phosphocholine + H(+)</text>
        <dbReference type="Rhea" id="RHEA:41119"/>
        <dbReference type="ChEBI" id="CHEBI:15377"/>
        <dbReference type="ChEBI" id="CHEBI:15378"/>
        <dbReference type="ChEBI" id="CHEBI:72998"/>
        <dbReference type="ChEBI" id="CHEBI:75542"/>
        <dbReference type="ChEBI" id="CHEBI:295975"/>
    </reaction>
    <physiologicalReaction direction="left-to-right" evidence="27">
        <dbReference type="Rhea" id="RHEA:41120"/>
    </physiologicalReaction>
</comment>
<dbReference type="AlphaFoldDB" id="A0A1A7X6V6"/>
<comment type="catalytic activity">
    <reaction evidence="25">
        <text>a 1-acyl-sn-glycero-3-phosphocholine + H2O = a 1-acyl-sn-glycerol + phosphocholine + H(+)</text>
        <dbReference type="Rhea" id="RHEA:44720"/>
        <dbReference type="ChEBI" id="CHEBI:15377"/>
        <dbReference type="ChEBI" id="CHEBI:15378"/>
        <dbReference type="ChEBI" id="CHEBI:58168"/>
        <dbReference type="ChEBI" id="CHEBI:64683"/>
        <dbReference type="ChEBI" id="CHEBI:295975"/>
    </reaction>
    <physiologicalReaction direction="left-to-right" evidence="25">
        <dbReference type="Rhea" id="RHEA:44721"/>
    </physiologicalReaction>
</comment>
<dbReference type="PANTHER" id="PTHR10151:SF66">
    <property type="entry name" value="GLYCEROPHOSPHOCHOLINE CHOLINEPHOSPHODIESTERASE ENPP6"/>
    <property type="match status" value="1"/>
</dbReference>
<dbReference type="GO" id="GO:0019695">
    <property type="term" value="P:choline metabolic process"/>
    <property type="evidence" value="ECO:0007669"/>
    <property type="project" value="TreeGrafter"/>
</dbReference>
<evidence type="ECO:0000256" key="3">
    <source>
        <dbReference type="ARBA" id="ARBA00010594"/>
    </source>
</evidence>
<dbReference type="FunFam" id="3.30.1360.180:FF:000001">
    <property type="entry name" value="Ectonucleotide pyrophosphatase/phosphodiesterase family member 6"/>
    <property type="match status" value="1"/>
</dbReference>
<comment type="catalytic activity">
    <reaction evidence="24">
        <text>a 1-O-alkyl-sn-glycero-3-phosphocholine + H2O = a 1-O-alkyl-sn-glycerol + phosphocholine + H(+)</text>
        <dbReference type="Rhea" id="RHEA:36083"/>
        <dbReference type="ChEBI" id="CHEBI:15377"/>
        <dbReference type="ChEBI" id="CHEBI:15378"/>
        <dbReference type="ChEBI" id="CHEBI:15850"/>
        <dbReference type="ChEBI" id="CHEBI:30909"/>
        <dbReference type="ChEBI" id="CHEBI:295975"/>
    </reaction>
    <physiologicalReaction direction="left-to-right" evidence="24">
        <dbReference type="Rhea" id="RHEA:36084"/>
    </physiologicalReaction>
</comment>
<comment type="similarity">
    <text evidence="3">Belongs to the nucleotide pyrophosphatase/phosphodiesterase family.</text>
</comment>